<accession>A0A1R1XFT4</accession>
<dbReference type="Proteomes" id="UP000187283">
    <property type="component" value="Unassembled WGS sequence"/>
</dbReference>
<comment type="caution">
    <text evidence="2">The sequence shown here is derived from an EMBL/GenBank/DDBJ whole genome shotgun (WGS) entry which is preliminary data.</text>
</comment>
<keyword evidence="3" id="KW-1185">Reference proteome</keyword>
<organism evidence="2 3">
    <name type="scientific">Smittium culicis</name>
    <dbReference type="NCBI Taxonomy" id="133412"/>
    <lineage>
        <taxon>Eukaryota</taxon>
        <taxon>Fungi</taxon>
        <taxon>Fungi incertae sedis</taxon>
        <taxon>Zoopagomycota</taxon>
        <taxon>Kickxellomycotina</taxon>
        <taxon>Harpellomycetes</taxon>
        <taxon>Harpellales</taxon>
        <taxon>Legeriomycetaceae</taxon>
        <taxon>Smittium</taxon>
    </lineage>
</organism>
<feature type="region of interest" description="Disordered" evidence="1">
    <location>
        <begin position="727"/>
        <end position="752"/>
    </location>
</feature>
<evidence type="ECO:0000313" key="2">
    <source>
        <dbReference type="EMBL" id="OMJ13480.1"/>
    </source>
</evidence>
<feature type="compositionally biased region" description="Acidic residues" evidence="1">
    <location>
        <begin position="245"/>
        <end position="255"/>
    </location>
</feature>
<feature type="compositionally biased region" description="Acidic residues" evidence="1">
    <location>
        <begin position="1"/>
        <end position="235"/>
    </location>
</feature>
<reference evidence="2 3" key="1">
    <citation type="submission" date="2017-01" db="EMBL/GenBank/DDBJ databases">
        <authorList>
            <person name="Mah S.A."/>
            <person name="Swanson W.J."/>
            <person name="Moy G.W."/>
            <person name="Vacquier V.D."/>
        </authorList>
    </citation>
    <scope>NUCLEOTIDE SEQUENCE [LARGE SCALE GENOMIC DNA]</scope>
    <source>
        <strain evidence="2 3">GSMNP</strain>
    </source>
</reference>
<feature type="region of interest" description="Disordered" evidence="1">
    <location>
        <begin position="1"/>
        <end position="273"/>
    </location>
</feature>
<name>A0A1R1XFT4_9FUNG</name>
<evidence type="ECO:0000313" key="3">
    <source>
        <dbReference type="Proteomes" id="UP000187283"/>
    </source>
</evidence>
<dbReference type="EMBL" id="LSSN01003469">
    <property type="protein sequence ID" value="OMJ13480.1"/>
    <property type="molecule type" value="Genomic_DNA"/>
</dbReference>
<dbReference type="AlphaFoldDB" id="A0A1R1XFT4"/>
<evidence type="ECO:0000256" key="1">
    <source>
        <dbReference type="SAM" id="MobiDB-lite"/>
    </source>
</evidence>
<gene>
    <name evidence="2" type="ORF">AYI70_g8466</name>
</gene>
<protein>
    <submittedName>
        <fullName evidence="2">Uncharacterized protein</fullName>
    </submittedName>
</protein>
<sequence length="1097" mass="125091">TDFDEPEETTTDFDEPEETTTDFDEPEETTTDFDEPEETTTDFDEPEETTTVFDESEETSTDFDEPEETTTDFDEPEETTTDFDEPEETTTDFDEPEETSTDLDEPEETTTGLDELEETSTDFDEPEETSTDFDEPEETTTDFDEPEETTTDFDEPEETSTDLDEPEETTTGLDELEETSTDFDEPEETSTDFDEPEETTTDFDEPEETTTDFDEPEETTTVFDEPEEIASEADDSESKTKHVDDSEETTTDVDCTEEKTSIFDDPEETNSSIYMTTSPIDETVEMNTKIDEPEATSTGTDEGVETTLDCYEPEEFTNGAYKFTNFYSISAHLPSATSQKIISQNIYTNYLTKVYCNINEPTSECESSLENEHTLSDYEETVSEESKTLANNNNCRTVVITSIYTVEPSISNEIPVTKDENETIITNTEIPLETASNTETTREKISNTEITEALTYETDKINNLYSISAHLPFATSQKIISQNIYTNYLTKVYCNINEPTSECESSLENEHTLSDYEETVSEESKTLANNNNCRTVVITSIYTVEPSISNEIPVTKDENETIITNTKVSELKVHSLKAASTKSQKTSNNIYTSKITSTFCFGYLHQSKYKNNQATHNLIADPLKKICKTVTITKNYTQHPTYLQEYLEKNYDSETDCDDDDENIDGNVDPKKEYRYHGVVDYFINTVDDLDEPGSQDDECLDNLNDEILSSNEVRYISKNVKNQPNKTIKPIFAPTNDSSQKDHTPSKNKSIISNSKNKKLCEIIFVDGLESLKCKPSKFNIETISNFRQSFKSKIHENDPASEKSRVNLQPTNTGSLINAPGVLYPTTKSDDLLQRICLFKKHSCFLPFSYTDIILDHSDDYLKSHDLECFNMHEIPENRKFLLCNKDETSEYKRSRLSRSIAQTNSILFKSKNAINEYKINENISQLGNDCSTRTDMEEYLNKKDKKIFCINPLKQSEVTECDYLRCNKIPSENEKCSKAHNMNHQEEISNSLITKDCLYRERTNCDSNHATPKCSDSFKNDMNCGKNFRMHENLINKNCRNLIGKFSLKAESYLNEKSFTCIENEFGIICLPGKAKAIQRSKDEISSANLLPKY</sequence>
<proteinExistence type="predicted"/>
<dbReference type="STRING" id="133412.A0A1R1XFT4"/>
<dbReference type="OrthoDB" id="10555505at2759"/>
<feature type="non-terminal residue" evidence="2">
    <location>
        <position position="1"/>
    </location>
</feature>